<evidence type="ECO:0000313" key="1">
    <source>
        <dbReference type="Proteomes" id="UP000504637"/>
    </source>
</evidence>
<evidence type="ECO:0000313" key="2">
    <source>
        <dbReference type="RefSeq" id="XP_033456023.1"/>
    </source>
</evidence>
<keyword evidence="1" id="KW-1185">Reference proteome</keyword>
<dbReference type="RefSeq" id="XP_033456023.1">
    <property type="nucleotide sequence ID" value="XM_033603476.1"/>
</dbReference>
<dbReference type="Proteomes" id="UP000504637">
    <property type="component" value="Unplaced"/>
</dbReference>
<sequence>MSLGSLPVEILEQIVDETLPEGFESFALTCRDIHAICKPFIQQHKELRTQWDDFYYPKFIDIGGGSMHDAFRVLEAMAAEPKIVRYIRHADFTGDPWSRYTRPPEESFWEPGADGPYRPEIYSLLTSSSNLRIAELDPCEYYRQMFNDLKSGRPRRPMPFSQHAFTFLLTLLPNLQTIKLPGMWAPTEETTILLSMIANHANSSLGSKADISLARLTKIKLMHVSGGPKLLKYVRPFTALPSLDTFEMHYGLATPSNYGDFPPKQFRLHNSSALVDLRLYSCNIDPMSLSDFLLGAPCLKCLKYSHTYFEAAPRVWDISKTVAVIASRTARSLERLSLSTSNFHGMILPGQPNFRDFTRLTRLTFPPELIQNIPDHSELAQEYLGGNELVTGPGDIASLRIGALLPRSLCRLKLVSNTMNEHFSTLEVVLKDFASQKMVDLPNIRLLKIQGNVRDVKKEDFRKSCWDIFSDCKDIGVAFVALDQTL</sequence>
<gene>
    <name evidence="2" type="ORF">K489DRAFT_373966</name>
</gene>
<dbReference type="Gene3D" id="3.80.10.10">
    <property type="entry name" value="Ribonuclease Inhibitor"/>
    <property type="match status" value="1"/>
</dbReference>
<dbReference type="InterPro" id="IPR032675">
    <property type="entry name" value="LRR_dom_sf"/>
</dbReference>
<proteinExistence type="predicted"/>
<reference evidence="2" key="1">
    <citation type="submission" date="2020-01" db="EMBL/GenBank/DDBJ databases">
        <authorList>
            <consortium name="DOE Joint Genome Institute"/>
            <person name="Haridas S."/>
            <person name="Albert R."/>
            <person name="Binder M."/>
            <person name="Bloem J."/>
            <person name="Labutti K."/>
            <person name="Salamov A."/>
            <person name="Andreopoulos B."/>
            <person name="Baker S.E."/>
            <person name="Barry K."/>
            <person name="Bills G."/>
            <person name="Bluhm B.H."/>
            <person name="Cannon C."/>
            <person name="Castanera R."/>
            <person name="Culley D.E."/>
            <person name="Daum C."/>
            <person name="Ezra D."/>
            <person name="Gonzalez J.B."/>
            <person name="Henrissat B."/>
            <person name="Kuo A."/>
            <person name="Liang C."/>
            <person name="Lipzen A."/>
            <person name="Lutzoni F."/>
            <person name="Magnuson J."/>
            <person name="Mondo S."/>
            <person name="Nolan M."/>
            <person name="Ohm R."/>
            <person name="Pangilinan J."/>
            <person name="Park H.-J."/>
            <person name="Ramirez L."/>
            <person name="Alfaro M."/>
            <person name="Sun H."/>
            <person name="Tritt A."/>
            <person name="Yoshinaga Y."/>
            <person name="Zwiers L.-H."/>
            <person name="Turgeon B.G."/>
            <person name="Goodwin S.B."/>
            <person name="Spatafora J.W."/>
            <person name="Crous P.W."/>
            <person name="Grigoriev I.V."/>
        </authorList>
    </citation>
    <scope>NUCLEOTIDE SEQUENCE</scope>
    <source>
        <strain evidence="2">CBS 342.82</strain>
    </source>
</reference>
<name>A0A6J3LWH0_9PEZI</name>
<dbReference type="SUPFAM" id="SSF52058">
    <property type="entry name" value="L domain-like"/>
    <property type="match status" value="1"/>
</dbReference>
<reference evidence="2" key="2">
    <citation type="submission" date="2020-04" db="EMBL/GenBank/DDBJ databases">
        <authorList>
            <consortium name="NCBI Genome Project"/>
        </authorList>
    </citation>
    <scope>NUCLEOTIDE SEQUENCE</scope>
    <source>
        <strain evidence="2">CBS 342.82</strain>
    </source>
</reference>
<reference evidence="2" key="3">
    <citation type="submission" date="2025-08" db="UniProtKB">
        <authorList>
            <consortium name="RefSeq"/>
        </authorList>
    </citation>
    <scope>IDENTIFICATION</scope>
    <source>
        <strain evidence="2">CBS 342.82</strain>
    </source>
</reference>
<dbReference type="OrthoDB" id="5421601at2759"/>
<organism evidence="2">
    <name type="scientific">Dissoconium aciculare CBS 342.82</name>
    <dbReference type="NCBI Taxonomy" id="1314786"/>
    <lineage>
        <taxon>Eukaryota</taxon>
        <taxon>Fungi</taxon>
        <taxon>Dikarya</taxon>
        <taxon>Ascomycota</taxon>
        <taxon>Pezizomycotina</taxon>
        <taxon>Dothideomycetes</taxon>
        <taxon>Dothideomycetidae</taxon>
        <taxon>Mycosphaerellales</taxon>
        <taxon>Dissoconiaceae</taxon>
        <taxon>Dissoconium</taxon>
    </lineage>
</organism>
<accession>A0A6J3LWH0</accession>
<dbReference type="GeneID" id="54361276"/>
<dbReference type="AlphaFoldDB" id="A0A6J3LWH0"/>
<protein>
    <recommendedName>
        <fullName evidence="3">F-box domain-containing protein</fullName>
    </recommendedName>
</protein>
<evidence type="ECO:0008006" key="3">
    <source>
        <dbReference type="Google" id="ProtNLM"/>
    </source>
</evidence>